<protein>
    <recommendedName>
        <fullName evidence="3">YfiR family protein</fullName>
    </recommendedName>
</protein>
<dbReference type="AlphaFoldDB" id="A0A840S1C9"/>
<dbReference type="InterPro" id="IPR025293">
    <property type="entry name" value="YfiR/HmsC-like"/>
</dbReference>
<comment type="caution">
    <text evidence="1">The sequence shown here is derived from an EMBL/GenBank/DDBJ whole genome shotgun (WGS) entry which is preliminary data.</text>
</comment>
<dbReference type="Proteomes" id="UP000554837">
    <property type="component" value="Unassembled WGS sequence"/>
</dbReference>
<proteinExistence type="predicted"/>
<evidence type="ECO:0008006" key="3">
    <source>
        <dbReference type="Google" id="ProtNLM"/>
    </source>
</evidence>
<dbReference type="RefSeq" id="WP_138856920.1">
    <property type="nucleotide sequence ID" value="NZ_CP040709.1"/>
</dbReference>
<organism evidence="1 2">
    <name type="scientific">Inhella inkyongensis</name>
    <dbReference type="NCBI Taxonomy" id="392593"/>
    <lineage>
        <taxon>Bacteria</taxon>
        <taxon>Pseudomonadati</taxon>
        <taxon>Pseudomonadota</taxon>
        <taxon>Betaproteobacteria</taxon>
        <taxon>Burkholderiales</taxon>
        <taxon>Sphaerotilaceae</taxon>
        <taxon>Inhella</taxon>
    </lineage>
</organism>
<name>A0A840S1C9_9BURK</name>
<keyword evidence="2" id="KW-1185">Reference proteome</keyword>
<sequence>MSAWLRLILFSTLLWGGDRVWAQAVPEYTMKATYLYNFMVFAQWPAPEPGEPLNLCVLGSDPFGSALDGLQGKPVNGRRLQVQRLRGYAGVRRCHLLFIAEGEIPNLSLIHSALGEAPVLTVADTPAPGLGIVLAVEGKRLVFDVSLSRVKRSGVELSSKVLQLARSTQ</sequence>
<evidence type="ECO:0000313" key="1">
    <source>
        <dbReference type="EMBL" id="MBB5204085.1"/>
    </source>
</evidence>
<dbReference type="Pfam" id="PF13689">
    <property type="entry name" value="DUF4154"/>
    <property type="match status" value="1"/>
</dbReference>
<reference evidence="1 2" key="1">
    <citation type="submission" date="2020-08" db="EMBL/GenBank/DDBJ databases">
        <title>Genomic Encyclopedia of Type Strains, Phase IV (KMG-IV): sequencing the most valuable type-strain genomes for metagenomic binning, comparative biology and taxonomic classification.</title>
        <authorList>
            <person name="Goeker M."/>
        </authorList>
    </citation>
    <scope>NUCLEOTIDE SEQUENCE [LARGE SCALE GENOMIC DNA]</scope>
    <source>
        <strain evidence="1 2">DSM 23958</strain>
    </source>
</reference>
<dbReference type="EMBL" id="JACHHO010000001">
    <property type="protein sequence ID" value="MBB5204085.1"/>
    <property type="molecule type" value="Genomic_DNA"/>
</dbReference>
<evidence type="ECO:0000313" key="2">
    <source>
        <dbReference type="Proteomes" id="UP000554837"/>
    </source>
</evidence>
<gene>
    <name evidence="1" type="ORF">HNQ51_001378</name>
</gene>
<dbReference type="OrthoDB" id="8527941at2"/>
<accession>A0A840S1C9</accession>